<keyword evidence="3" id="KW-1185">Reference proteome</keyword>
<proteinExistence type="predicted"/>
<dbReference type="EMBL" id="CAJHUC010000973">
    <property type="protein sequence ID" value="CAD7699221.1"/>
    <property type="molecule type" value="Genomic_DNA"/>
</dbReference>
<reference evidence="2" key="1">
    <citation type="submission" date="2020-12" db="EMBL/GenBank/DDBJ databases">
        <authorList>
            <person name="Iha C."/>
        </authorList>
    </citation>
    <scope>NUCLEOTIDE SEQUENCE</scope>
</reference>
<evidence type="ECO:0000313" key="3">
    <source>
        <dbReference type="Proteomes" id="UP000708148"/>
    </source>
</evidence>
<accession>A0A8S1IZ02</accession>
<keyword evidence="1" id="KW-0175">Coiled coil</keyword>
<dbReference type="AlphaFoldDB" id="A0A8S1IZ02"/>
<dbReference type="InterPro" id="IPR036249">
    <property type="entry name" value="Thioredoxin-like_sf"/>
</dbReference>
<feature type="coiled-coil region" evidence="1">
    <location>
        <begin position="5"/>
        <end position="32"/>
    </location>
</feature>
<name>A0A8S1IZ02_9CHLO</name>
<evidence type="ECO:0008006" key="4">
    <source>
        <dbReference type="Google" id="ProtNLM"/>
    </source>
</evidence>
<gene>
    <name evidence="2" type="ORF">OSTQU699_LOCUS4580</name>
</gene>
<dbReference type="Proteomes" id="UP000708148">
    <property type="component" value="Unassembled WGS sequence"/>
</dbReference>
<protein>
    <recommendedName>
        <fullName evidence="4">DUF899 domain-containing protein</fullName>
    </recommendedName>
</protein>
<comment type="caution">
    <text evidence="2">The sequence shown here is derived from an EMBL/GenBank/DDBJ whole genome shotgun (WGS) entry which is preliminary data.</text>
</comment>
<sequence length="239" mass="26622">MPPPRVASREERDRLRRELLDAEKALTRQGDEVARQRRALPWVRVEKDYSLRDADGRAVQLSELFREGTADLVVYHFACGPGADDPCDQCCCWVEGFDAYAPFFDGSFGFAVVAGAPHERLRALTGLRGWTLPMYSSAGSDFSQDFAVEGYEEEGDGTGGAAPRSPALSVFRKEDGVVYCTYSTSGRGLEVFNPVWAFLDTLPNGREGWHQEHRHLCREKRPHECNGSDESSKKPRSAG</sequence>
<dbReference type="Pfam" id="PF05988">
    <property type="entry name" value="DUF899"/>
    <property type="match status" value="1"/>
</dbReference>
<organism evidence="2 3">
    <name type="scientific">Ostreobium quekettii</name>
    <dbReference type="NCBI Taxonomy" id="121088"/>
    <lineage>
        <taxon>Eukaryota</taxon>
        <taxon>Viridiplantae</taxon>
        <taxon>Chlorophyta</taxon>
        <taxon>core chlorophytes</taxon>
        <taxon>Ulvophyceae</taxon>
        <taxon>TCBD clade</taxon>
        <taxon>Bryopsidales</taxon>
        <taxon>Ostreobineae</taxon>
        <taxon>Ostreobiaceae</taxon>
        <taxon>Ostreobium</taxon>
    </lineage>
</organism>
<dbReference type="SUPFAM" id="SSF52833">
    <property type="entry name" value="Thioredoxin-like"/>
    <property type="match status" value="1"/>
</dbReference>
<dbReference type="OrthoDB" id="3503208at2759"/>
<evidence type="ECO:0000256" key="1">
    <source>
        <dbReference type="SAM" id="Coils"/>
    </source>
</evidence>
<evidence type="ECO:0000313" key="2">
    <source>
        <dbReference type="EMBL" id="CAD7699221.1"/>
    </source>
</evidence>
<dbReference type="InterPro" id="IPR010296">
    <property type="entry name" value="DUF899_thioredox"/>
</dbReference>